<feature type="region of interest" description="Disordered" evidence="1">
    <location>
        <begin position="265"/>
        <end position="297"/>
    </location>
</feature>
<evidence type="ECO:0000313" key="3">
    <source>
        <dbReference type="Proteomes" id="UP001056384"/>
    </source>
</evidence>
<gene>
    <name evidence="2" type="ORF">Slin15195_G108870</name>
</gene>
<organism evidence="2 3">
    <name type="scientific">Septoria linicola</name>
    <dbReference type="NCBI Taxonomy" id="215465"/>
    <lineage>
        <taxon>Eukaryota</taxon>
        <taxon>Fungi</taxon>
        <taxon>Dikarya</taxon>
        <taxon>Ascomycota</taxon>
        <taxon>Pezizomycotina</taxon>
        <taxon>Dothideomycetes</taxon>
        <taxon>Dothideomycetidae</taxon>
        <taxon>Mycosphaerellales</taxon>
        <taxon>Mycosphaerellaceae</taxon>
        <taxon>Septoria</taxon>
    </lineage>
</organism>
<dbReference type="Proteomes" id="UP001056384">
    <property type="component" value="Chromosome 10"/>
</dbReference>
<sequence>MARSRRSNTGTPSPPVTGHAKLLASATLKDIGHRFDILNYLELLRKTEQVLRLRLRQRRQGSGPVGHGLNDLSFLGAVLRMPRFQHIRTHDLEIDWADWGKEWRRRPDEIESRHVSENNRNDWQLPALNTLEDVPLHHWGPSNRDNGASLFERCQIQDWPQYMLIVHPWGPDVLMLVETPRRSVVSPSPTTQSARCCLCKSELSLHENDESLCVFHPGVKECNASESSSITEDSDEGDQSWTCCHRDAGDPGCMVESHHLAAEQVRPGSNGEVWRRSWDNGTGGEAIDRHDEDMIDS</sequence>
<dbReference type="AlphaFoldDB" id="A0A9Q9B4Y2"/>
<name>A0A9Q9B4Y2_9PEZI</name>
<feature type="compositionally biased region" description="Basic and acidic residues" evidence="1">
    <location>
        <begin position="286"/>
        <end position="297"/>
    </location>
</feature>
<dbReference type="EMBL" id="CP099427">
    <property type="protein sequence ID" value="USW57568.1"/>
    <property type="molecule type" value="Genomic_DNA"/>
</dbReference>
<evidence type="ECO:0000256" key="1">
    <source>
        <dbReference type="SAM" id="MobiDB-lite"/>
    </source>
</evidence>
<evidence type="ECO:0000313" key="2">
    <source>
        <dbReference type="EMBL" id="USW57568.1"/>
    </source>
</evidence>
<keyword evidence="3" id="KW-1185">Reference proteome</keyword>
<proteinExistence type="predicted"/>
<protein>
    <submittedName>
        <fullName evidence="2">Uncharacterized protein</fullName>
    </submittedName>
</protein>
<accession>A0A9Q9B4Y2</accession>
<reference evidence="2" key="1">
    <citation type="submission" date="2022-06" db="EMBL/GenBank/DDBJ databases">
        <title>Complete genome sequences of two strains of the flax pathogen Septoria linicola.</title>
        <authorList>
            <person name="Lapalu N."/>
            <person name="Simon A."/>
            <person name="Demenou B."/>
            <person name="Paumier D."/>
            <person name="Guillot M.-P."/>
            <person name="Gout L."/>
            <person name="Valade R."/>
        </authorList>
    </citation>
    <scope>NUCLEOTIDE SEQUENCE</scope>
    <source>
        <strain evidence="2">SE15195</strain>
    </source>
</reference>